<reference evidence="2 3" key="1">
    <citation type="journal article" date="2014" name="Int. J. Syst. Evol. Microbiol.">
        <title>Complete genome sequence of Corynebacterium casei LMG S-19264T (=DSM 44701T), isolated from a smear-ripened cheese.</title>
        <authorList>
            <consortium name="US DOE Joint Genome Institute (JGI-PGF)"/>
            <person name="Walter F."/>
            <person name="Albersmeier A."/>
            <person name="Kalinowski J."/>
            <person name="Ruckert C."/>
        </authorList>
    </citation>
    <scope>NUCLEOTIDE SEQUENCE [LARGE SCALE GENOMIC DNA]</scope>
    <source>
        <strain evidence="2 3">CGMCC 1.15358</strain>
    </source>
</reference>
<keyword evidence="1" id="KW-1133">Transmembrane helix</keyword>
<dbReference type="EMBL" id="BMIO01000005">
    <property type="protein sequence ID" value="GGD44483.1"/>
    <property type="molecule type" value="Genomic_DNA"/>
</dbReference>
<feature type="transmembrane region" description="Helical" evidence="1">
    <location>
        <begin position="12"/>
        <end position="40"/>
    </location>
</feature>
<keyword evidence="3" id="KW-1185">Reference proteome</keyword>
<keyword evidence="1" id="KW-0472">Membrane</keyword>
<dbReference type="PANTHER" id="PTHR35813">
    <property type="entry name" value="INNER MEMBRANE PROTEIN YBAN"/>
    <property type="match status" value="1"/>
</dbReference>
<dbReference type="AlphaFoldDB" id="A0A916YH68"/>
<proteinExistence type="predicted"/>
<dbReference type="RefSeq" id="WP_066760950.1">
    <property type="nucleotide sequence ID" value="NZ_BMIO01000005.1"/>
</dbReference>
<comment type="caution">
    <text evidence="2">The sequence shown here is derived from an EMBL/GenBank/DDBJ whole genome shotgun (WGS) entry which is preliminary data.</text>
</comment>
<feature type="transmembrane region" description="Helical" evidence="1">
    <location>
        <begin position="75"/>
        <end position="92"/>
    </location>
</feature>
<sequence>MKRYFYLAGGYLSLTLGGIGILLPLLPTVPFMILAAFCFARSSPRLEAWLVEHRHFGPHITAWREKGAISRRGKTAALAAFAASVVLSFAFAPMPAPLISLTAAVLGGSWIWSRPES</sequence>
<protein>
    <recommendedName>
        <fullName evidence="4">DUF454 domain-containing protein</fullName>
    </recommendedName>
</protein>
<evidence type="ECO:0008006" key="4">
    <source>
        <dbReference type="Google" id="ProtNLM"/>
    </source>
</evidence>
<keyword evidence="1" id="KW-0812">Transmembrane</keyword>
<dbReference type="PANTHER" id="PTHR35813:SF1">
    <property type="entry name" value="INNER MEMBRANE PROTEIN YBAN"/>
    <property type="match status" value="1"/>
</dbReference>
<evidence type="ECO:0000256" key="1">
    <source>
        <dbReference type="SAM" id="Phobius"/>
    </source>
</evidence>
<evidence type="ECO:0000313" key="3">
    <source>
        <dbReference type="Proteomes" id="UP000598997"/>
    </source>
</evidence>
<dbReference type="Pfam" id="PF04304">
    <property type="entry name" value="DUF454"/>
    <property type="match status" value="1"/>
</dbReference>
<name>A0A916YH68_9SPHN</name>
<dbReference type="Proteomes" id="UP000598997">
    <property type="component" value="Unassembled WGS sequence"/>
</dbReference>
<accession>A0A916YH68</accession>
<gene>
    <name evidence="2" type="ORF">GCM10010989_18230</name>
</gene>
<evidence type="ECO:0000313" key="2">
    <source>
        <dbReference type="EMBL" id="GGD44483.1"/>
    </source>
</evidence>
<dbReference type="OrthoDB" id="9816293at2"/>
<dbReference type="PIRSF" id="PIRSF016789">
    <property type="entry name" value="DUF454"/>
    <property type="match status" value="1"/>
</dbReference>
<dbReference type="GO" id="GO:0005886">
    <property type="term" value="C:plasma membrane"/>
    <property type="evidence" value="ECO:0007669"/>
    <property type="project" value="TreeGrafter"/>
</dbReference>
<organism evidence="2 3">
    <name type="scientific">Croceicoccus pelagius</name>
    <dbReference type="NCBI Taxonomy" id="1703341"/>
    <lineage>
        <taxon>Bacteria</taxon>
        <taxon>Pseudomonadati</taxon>
        <taxon>Pseudomonadota</taxon>
        <taxon>Alphaproteobacteria</taxon>
        <taxon>Sphingomonadales</taxon>
        <taxon>Erythrobacteraceae</taxon>
        <taxon>Croceicoccus</taxon>
    </lineage>
</organism>
<dbReference type="InterPro" id="IPR007401">
    <property type="entry name" value="DUF454"/>
</dbReference>